<sequence length="171" mass="17913">MNIFSKISAAITLLLLFTTVGSNAASVESEVSDTDTVVIGAASEKIILRVTGYKNLNGSENSYGNVFASRTSAVGQLAITFGSEHDPKVTVQSVGGGNYSYRLTGTIKNSEGDQYNVSMSGINGKVTANGTTWGLVLTGSNILNGQLTPSVNQKLKPGVYPISVRAALYQQ</sequence>
<gene>
    <name evidence="1" type="ORF">IFT41_08035</name>
</gene>
<dbReference type="EMBL" id="JACYNR010000004">
    <property type="protein sequence ID" value="MBD8126060.1"/>
    <property type="molecule type" value="Genomic_DNA"/>
</dbReference>
<proteinExistence type="predicted"/>
<comment type="caution">
    <text evidence="1">The sequence shown here is derived from an EMBL/GenBank/DDBJ whole genome shotgun (WGS) entry which is preliminary data.</text>
</comment>
<dbReference type="Proteomes" id="UP000610459">
    <property type="component" value="Unassembled WGS sequence"/>
</dbReference>
<keyword evidence="2" id="KW-1185">Reference proteome</keyword>
<accession>A0ACC5PMD0</accession>
<evidence type="ECO:0000313" key="2">
    <source>
        <dbReference type="Proteomes" id="UP000610459"/>
    </source>
</evidence>
<protein>
    <submittedName>
        <fullName evidence="1">Uncharacterized protein</fullName>
    </submittedName>
</protein>
<reference evidence="1 2" key="1">
    <citation type="journal article" date="2020" name="FEMS Microbiol. Ecol.">
        <title>Temporal dynamics of bacterial communities during seed development and maturation.</title>
        <authorList>
            <person name="Chesneau G."/>
            <person name="Torres-Cortes G."/>
            <person name="Briand M."/>
            <person name="Darrasse A."/>
            <person name="Preveaux A."/>
            <person name="Marais C."/>
            <person name="Jacques M.A."/>
            <person name="Shade A."/>
            <person name="Barret M."/>
        </authorList>
    </citation>
    <scope>NUCLEOTIDE SEQUENCE [LARGE SCALE GENOMIC DNA]</scope>
    <source>
        <strain evidence="1 2">CFBP13709</strain>
    </source>
</reference>
<name>A0ACC5PMD0_ENTAG</name>
<organism evidence="1 2">
    <name type="scientific">Enterobacter agglomerans</name>
    <name type="common">Erwinia herbicola</name>
    <name type="synonym">Pantoea agglomerans</name>
    <dbReference type="NCBI Taxonomy" id="549"/>
    <lineage>
        <taxon>Bacteria</taxon>
        <taxon>Pseudomonadati</taxon>
        <taxon>Pseudomonadota</taxon>
        <taxon>Gammaproteobacteria</taxon>
        <taxon>Enterobacterales</taxon>
        <taxon>Erwiniaceae</taxon>
        <taxon>Pantoea</taxon>
        <taxon>Pantoea agglomerans group</taxon>
    </lineage>
</organism>
<evidence type="ECO:0000313" key="1">
    <source>
        <dbReference type="EMBL" id="MBD8126060.1"/>
    </source>
</evidence>